<protein>
    <submittedName>
        <fullName evidence="2">Uncharacterized protein</fullName>
    </submittedName>
</protein>
<dbReference type="Proteomes" id="UP000014680">
    <property type="component" value="Unassembled WGS sequence"/>
</dbReference>
<evidence type="ECO:0000313" key="2">
    <source>
        <dbReference type="EMBL" id="ELP83570.1"/>
    </source>
</evidence>
<dbReference type="VEuPathDB" id="AmoebaDB:EIN_002310"/>
<dbReference type="EMBL" id="KB207266">
    <property type="protein sequence ID" value="ELP83570.1"/>
    <property type="molecule type" value="Genomic_DNA"/>
</dbReference>
<dbReference type="GeneID" id="14882545"/>
<sequence>MFSLLLLFISLSVSTTVVLNKQTSYFVAYVPDTCYFRNNFQAAQKVVKKQGETKYTLQYAVSCDVSSWSDDINASLEETDDAFLVGYYVKYNFYKDNDCTTKSPGYYITSLGCVSFTGHNITINSDNKKVYMTYYADSKCSTSIDGKSNIEKNFGVCDNSMSPVNQFTAPNFYIQEDSTSFQVYVEGICYLDDDNNFVVVENDGYVYAGNSCQEALASTTKLETKTVHKVTSFPEYFFREVSSGSNDCNIISNLALTTYPDNYYKKEGYCMSNSASSGFIFITTKNELTHFYYTDAACNKLDKNYTYQYKTCVLDNNKQY</sequence>
<name>L7FJ85_ENTIV</name>
<proteinExistence type="predicted"/>
<organism evidence="2 3">
    <name type="scientific">Entamoeba invadens IP1</name>
    <dbReference type="NCBI Taxonomy" id="370355"/>
    <lineage>
        <taxon>Eukaryota</taxon>
        <taxon>Amoebozoa</taxon>
        <taxon>Evosea</taxon>
        <taxon>Archamoebae</taxon>
        <taxon>Mastigamoebida</taxon>
        <taxon>Entamoebidae</taxon>
        <taxon>Entamoeba</taxon>
    </lineage>
</organism>
<reference evidence="2 3" key="1">
    <citation type="submission" date="2012-10" db="EMBL/GenBank/DDBJ databases">
        <authorList>
            <person name="Zafar N."/>
            <person name="Inman J."/>
            <person name="Hall N."/>
            <person name="Lorenzi H."/>
            <person name="Caler E."/>
        </authorList>
    </citation>
    <scope>NUCLEOTIDE SEQUENCE [LARGE SCALE GENOMIC DNA]</scope>
    <source>
        <strain evidence="2 3">IP1</strain>
    </source>
</reference>
<evidence type="ECO:0000313" key="3">
    <source>
        <dbReference type="Proteomes" id="UP000014680"/>
    </source>
</evidence>
<gene>
    <name evidence="2" type="ORF">EIN_002310</name>
</gene>
<accession>L7FJ85</accession>
<feature type="signal peptide" evidence="1">
    <location>
        <begin position="1"/>
        <end position="15"/>
    </location>
</feature>
<keyword evidence="3" id="KW-1185">Reference proteome</keyword>
<dbReference type="KEGG" id="eiv:EIN_002310"/>
<evidence type="ECO:0000256" key="1">
    <source>
        <dbReference type="SAM" id="SignalP"/>
    </source>
</evidence>
<dbReference type="AlphaFoldDB" id="L7FJ85"/>
<feature type="chain" id="PRO_5012249186" evidence="1">
    <location>
        <begin position="16"/>
        <end position="320"/>
    </location>
</feature>
<keyword evidence="1" id="KW-0732">Signal</keyword>
<dbReference type="RefSeq" id="XP_004182916.1">
    <property type="nucleotide sequence ID" value="XM_004182868.1"/>
</dbReference>